<feature type="non-terminal residue" evidence="2">
    <location>
        <position position="1"/>
    </location>
</feature>
<dbReference type="InterPro" id="IPR011042">
    <property type="entry name" value="6-blade_b-propeller_TolB-like"/>
</dbReference>
<feature type="compositionally biased region" description="Polar residues" evidence="1">
    <location>
        <begin position="940"/>
        <end position="961"/>
    </location>
</feature>
<evidence type="ECO:0000313" key="3">
    <source>
        <dbReference type="Proteomes" id="UP001159427"/>
    </source>
</evidence>
<name>A0ABN8NBJ4_9CNID</name>
<accession>A0ABN8NBJ4</accession>
<organism evidence="2 3">
    <name type="scientific">Porites evermanni</name>
    <dbReference type="NCBI Taxonomy" id="104178"/>
    <lineage>
        <taxon>Eukaryota</taxon>
        <taxon>Metazoa</taxon>
        <taxon>Cnidaria</taxon>
        <taxon>Anthozoa</taxon>
        <taxon>Hexacorallia</taxon>
        <taxon>Scleractinia</taxon>
        <taxon>Fungiina</taxon>
        <taxon>Poritidae</taxon>
        <taxon>Porites</taxon>
    </lineage>
</organism>
<proteinExistence type="predicted"/>
<reference evidence="2 3" key="1">
    <citation type="submission" date="2022-05" db="EMBL/GenBank/DDBJ databases">
        <authorList>
            <consortium name="Genoscope - CEA"/>
            <person name="William W."/>
        </authorList>
    </citation>
    <scope>NUCLEOTIDE SEQUENCE [LARGE SCALE GENOMIC DNA]</scope>
</reference>
<evidence type="ECO:0000256" key="1">
    <source>
        <dbReference type="SAM" id="MobiDB-lite"/>
    </source>
</evidence>
<dbReference type="EMBL" id="CALNXI010000786">
    <property type="protein sequence ID" value="CAH3047493.1"/>
    <property type="molecule type" value="Genomic_DNA"/>
</dbReference>
<feature type="region of interest" description="Disordered" evidence="1">
    <location>
        <begin position="104"/>
        <end position="124"/>
    </location>
</feature>
<dbReference type="Proteomes" id="UP001159427">
    <property type="component" value="Unassembled WGS sequence"/>
</dbReference>
<comment type="caution">
    <text evidence="2">The sequence shown here is derived from an EMBL/GenBank/DDBJ whole genome shotgun (WGS) entry which is preliminary data.</text>
</comment>
<gene>
    <name evidence="2" type="ORF">PEVE_00041418</name>
</gene>
<keyword evidence="3" id="KW-1185">Reference proteome</keyword>
<dbReference type="Gene3D" id="2.120.10.30">
    <property type="entry name" value="TolB, C-terminal domain"/>
    <property type="match status" value="1"/>
</dbReference>
<protein>
    <submittedName>
        <fullName evidence="2">Uncharacterized protein</fullName>
    </submittedName>
</protein>
<sequence>SSISVLGELNGSKAVILCGRCKKQKLVAVDRTLKARTEYFKKKHYDTACVKQKSTEATKQKSAVEVAKMRNTMQQFLARPDPRWLSVLSDHTCNSTNVLPPYRFSDHDVGDSDQDNELNNKSYNIDTDTDLLTASDSEDSKYNLDLESYNSNGEETDSDIDKEYFIFPISLEKADDVCIRLDSLIKTGQIPKDKIFYKYLDSVSYAMIDPNHKYDEQVVEFFNSVKFLGGERTVNFIRGPMWHGCGSGGVFNPESAKLNLGGPGRTTRLKHSSGYTTSSGVIKPWLDSFLTLAVDPSVDMKPLVDSPIVKVIGAAMENDGTALKPAIQYDEKQQINVGLKMTADIEFVKANPVPKSEFLKENVVTEANVTYLSTTDNGVAMPVSVTYKTKAGKTGEQMKEQFLNEVELLQTCHCCIKAAVSSQHILDKPATAICKSVCQACIETASVCNTCRAQGQLSHVPSLRACQRCLQSNVQCSRAVVLVLASDCESGNKRAFELISQSKADGTLPPQFIFVCLPDAVHVGKSLKCSFANWMLLLDEERACLSMLHTIRDSDPELKKLLPRDSVLNKDRMDINSICPGEHGKLLVLDYAPLKNFTRLLVVRLHVPADVKVVGECHSAAKSLAYCDGIAYVSCPTGIQLFSIAKKPTLQLKNLKKVELTSELQKRGLDTLGTVPVLRERLSMHLKNVERTYVETKSDLTKVQLSQKIEPSRIAKASDSIILCASDVDKVIYSITLEMDGVAVKGNVTVLTKYSASCTEAVSMCLNNNILYLSHKGNPGGILSIAMSTLEETVIVQNGTVECSESAHVASYLAGIVYVDIGSLQIKTKICGEEALVIAGTGKEGNSNGKGDQATFAQPMGICVEHDKNIFITNAQTGSVKLITSIKGIVKYLSHLGLLYKAFSVHMKHQTVPKRSLQQAIELLEELDSYLEKTTEKALSHSNDVNDASTGKPSGSQGTISNQTKRSVNMILNGLKDLEALVKEHNPSFAIDLYSCLTVQVENLHAVGHFKDQFPTLLQYARNLANTVYESIKRVVPWSAYYFTHDKSYYPVLRQSTPLNAIPKLEHLKARRELNRQEKDLMIEWATNNGRAARQRSVRQETTMFKAGTLPLNMYRTSDYPKDKVSFSPNTVEEETVTSATTVTTEAEVEEEEEYDTDSDAEYPIADNYEVDSFDDLLFLRAVTTRSGRMVRVVHRE</sequence>
<evidence type="ECO:0000313" key="2">
    <source>
        <dbReference type="EMBL" id="CAH3047493.1"/>
    </source>
</evidence>
<feature type="region of interest" description="Disordered" evidence="1">
    <location>
        <begin position="938"/>
        <end position="961"/>
    </location>
</feature>